<feature type="region of interest" description="Disordered" evidence="1">
    <location>
        <begin position="32"/>
        <end position="66"/>
    </location>
</feature>
<reference evidence="2 3" key="1">
    <citation type="journal article" date="2019" name="Commun. Biol.">
        <title>The bagworm genome reveals a unique fibroin gene that provides high tensile strength.</title>
        <authorList>
            <person name="Kono N."/>
            <person name="Nakamura H."/>
            <person name="Ohtoshi R."/>
            <person name="Tomita M."/>
            <person name="Numata K."/>
            <person name="Arakawa K."/>
        </authorList>
    </citation>
    <scope>NUCLEOTIDE SEQUENCE [LARGE SCALE GENOMIC DNA]</scope>
</reference>
<organism evidence="2 3">
    <name type="scientific">Eumeta variegata</name>
    <name type="common">Bagworm moth</name>
    <name type="synonym">Eumeta japonica</name>
    <dbReference type="NCBI Taxonomy" id="151549"/>
    <lineage>
        <taxon>Eukaryota</taxon>
        <taxon>Metazoa</taxon>
        <taxon>Ecdysozoa</taxon>
        <taxon>Arthropoda</taxon>
        <taxon>Hexapoda</taxon>
        <taxon>Insecta</taxon>
        <taxon>Pterygota</taxon>
        <taxon>Neoptera</taxon>
        <taxon>Endopterygota</taxon>
        <taxon>Lepidoptera</taxon>
        <taxon>Glossata</taxon>
        <taxon>Ditrysia</taxon>
        <taxon>Tineoidea</taxon>
        <taxon>Psychidae</taxon>
        <taxon>Oiketicinae</taxon>
        <taxon>Eumeta</taxon>
    </lineage>
</organism>
<sequence length="171" mass="19361">MALARTFLNAVTKPFKWEMKNGNDQKKIVRAAPHTIPRRRCGGRGSSSAARRGPRSVHSPESVDTDDADLNTAQQARVNGWVSAIEKDNTVGLYSRNSQFLKILLQTALRAWTLRPPRWPSAVWGLLRTHTQCGDSVRDRQLNVLYKPRNEWLCGLKVKKVGRLDQDEDQS</sequence>
<name>A0A4C1XPZ6_EUMVA</name>
<protein>
    <submittedName>
        <fullName evidence="2">Uncharacterized protein</fullName>
    </submittedName>
</protein>
<keyword evidence="3" id="KW-1185">Reference proteome</keyword>
<evidence type="ECO:0000313" key="2">
    <source>
        <dbReference type="EMBL" id="GBP65568.1"/>
    </source>
</evidence>
<evidence type="ECO:0000313" key="3">
    <source>
        <dbReference type="Proteomes" id="UP000299102"/>
    </source>
</evidence>
<dbReference type="EMBL" id="BGZK01000932">
    <property type="protein sequence ID" value="GBP65568.1"/>
    <property type="molecule type" value="Genomic_DNA"/>
</dbReference>
<proteinExistence type="predicted"/>
<gene>
    <name evidence="2" type="ORF">EVAR_87544_1</name>
</gene>
<dbReference type="AlphaFoldDB" id="A0A4C1XPZ6"/>
<comment type="caution">
    <text evidence="2">The sequence shown here is derived from an EMBL/GenBank/DDBJ whole genome shotgun (WGS) entry which is preliminary data.</text>
</comment>
<dbReference type="Proteomes" id="UP000299102">
    <property type="component" value="Unassembled WGS sequence"/>
</dbReference>
<evidence type="ECO:0000256" key="1">
    <source>
        <dbReference type="SAM" id="MobiDB-lite"/>
    </source>
</evidence>
<accession>A0A4C1XPZ6</accession>